<feature type="active site" description="Proton donor/acceptor" evidence="17">
    <location>
        <position position="1309"/>
    </location>
</feature>
<dbReference type="Gene3D" id="1.20.1060.20">
    <property type="match status" value="1"/>
</dbReference>
<dbReference type="InterPro" id="IPR010935">
    <property type="entry name" value="SMC_hinge"/>
</dbReference>
<dbReference type="Pfam" id="PF01853">
    <property type="entry name" value="MOZ_SAS"/>
    <property type="match status" value="1"/>
</dbReference>
<evidence type="ECO:0000256" key="16">
    <source>
        <dbReference type="ARBA" id="ARBA00023306"/>
    </source>
</evidence>
<comment type="similarity">
    <text evidence="2">Belongs to the SMC family. SMC2 subfamily.</text>
</comment>
<dbReference type="GO" id="GO:0008270">
    <property type="term" value="F:zinc ion binding"/>
    <property type="evidence" value="ECO:0007669"/>
    <property type="project" value="UniProtKB-KW"/>
</dbReference>
<dbReference type="Proteomes" id="UP000290809">
    <property type="component" value="Unassembled WGS sequence"/>
</dbReference>
<evidence type="ECO:0000256" key="1">
    <source>
        <dbReference type="ARBA" id="ARBA00004123"/>
    </source>
</evidence>
<dbReference type="EC" id="2.3.1.48" evidence="4"/>
<name>A0A430QLG2_SCHBO</name>
<evidence type="ECO:0000256" key="17">
    <source>
        <dbReference type="PIRSR" id="PIRSR602717-51"/>
    </source>
</evidence>
<dbReference type="Pfam" id="PF01530">
    <property type="entry name" value="zf-C2HC"/>
    <property type="match status" value="1"/>
</dbReference>
<comment type="similarity">
    <text evidence="3">Belongs to the MYST (SAS/MOZ) family.</text>
</comment>
<dbReference type="Gene3D" id="3.40.50.300">
    <property type="entry name" value="P-loop containing nucleotide triphosphate hydrolases"/>
    <property type="match status" value="2"/>
</dbReference>
<dbReference type="GO" id="GO:0004402">
    <property type="term" value="F:histone acetyltransferase activity"/>
    <property type="evidence" value="ECO:0007669"/>
    <property type="project" value="InterPro"/>
</dbReference>
<dbReference type="STRING" id="6184.A0A430QLG2"/>
<evidence type="ECO:0000259" key="19">
    <source>
        <dbReference type="PROSITE" id="PS51726"/>
    </source>
</evidence>
<evidence type="ECO:0000256" key="11">
    <source>
        <dbReference type="ARBA" id="ARBA00023015"/>
    </source>
</evidence>
<dbReference type="PROSITE" id="PS51726">
    <property type="entry name" value="MYST_HAT"/>
    <property type="match status" value="1"/>
</dbReference>
<keyword evidence="6" id="KW-0547">Nucleotide-binding</keyword>
<keyword evidence="15" id="KW-0539">Nucleus</keyword>
<dbReference type="InterPro" id="IPR036060">
    <property type="entry name" value="Znf_C2H2C_sf"/>
</dbReference>
<dbReference type="SUPFAM" id="SSF55729">
    <property type="entry name" value="Acyl-CoA N-acyltransferases (Nat)"/>
    <property type="match status" value="1"/>
</dbReference>
<organism evidence="20 21">
    <name type="scientific">Schistosoma bovis</name>
    <name type="common">Blood fluke</name>
    <dbReference type="NCBI Taxonomy" id="6184"/>
    <lineage>
        <taxon>Eukaryota</taxon>
        <taxon>Metazoa</taxon>
        <taxon>Spiralia</taxon>
        <taxon>Lophotrochozoa</taxon>
        <taxon>Platyhelminthes</taxon>
        <taxon>Trematoda</taxon>
        <taxon>Digenea</taxon>
        <taxon>Strigeidida</taxon>
        <taxon>Schistosomatoidea</taxon>
        <taxon>Schistosomatidae</taxon>
        <taxon>Schistosoma</taxon>
    </lineage>
</organism>
<keyword evidence="21" id="KW-1185">Reference proteome</keyword>
<evidence type="ECO:0000256" key="12">
    <source>
        <dbReference type="ARBA" id="ARBA00023054"/>
    </source>
</evidence>
<evidence type="ECO:0000256" key="3">
    <source>
        <dbReference type="ARBA" id="ARBA00010107"/>
    </source>
</evidence>
<feature type="coiled-coil region" evidence="18">
    <location>
        <begin position="317"/>
        <end position="344"/>
    </location>
</feature>
<dbReference type="Gene3D" id="3.30.70.1620">
    <property type="match status" value="1"/>
</dbReference>
<evidence type="ECO:0000313" key="20">
    <source>
        <dbReference type="EMBL" id="RTG88529.1"/>
    </source>
</evidence>
<keyword evidence="5" id="KW-0479">Metal-binding</keyword>
<dbReference type="GO" id="GO:0030261">
    <property type="term" value="P:chromosome condensation"/>
    <property type="evidence" value="ECO:0007669"/>
    <property type="project" value="UniProtKB-KW"/>
</dbReference>
<dbReference type="InterPro" id="IPR036388">
    <property type="entry name" value="WH-like_DNA-bd_sf"/>
</dbReference>
<feature type="domain" description="MYST-type HAT" evidence="19">
    <location>
        <begin position="1081"/>
        <end position="1407"/>
    </location>
</feature>
<evidence type="ECO:0000256" key="5">
    <source>
        <dbReference type="ARBA" id="ARBA00022723"/>
    </source>
</evidence>
<dbReference type="InterPro" id="IPR002515">
    <property type="entry name" value="Znf_C2H2C"/>
</dbReference>
<dbReference type="CDD" id="cd03273">
    <property type="entry name" value="ABC_SMC2_euk"/>
    <property type="match status" value="1"/>
</dbReference>
<dbReference type="GO" id="GO:0005634">
    <property type="term" value="C:nucleus"/>
    <property type="evidence" value="ECO:0007669"/>
    <property type="project" value="UniProtKB-SubCell"/>
</dbReference>
<dbReference type="InterPro" id="IPR036277">
    <property type="entry name" value="SMC_hinge_sf"/>
</dbReference>
<evidence type="ECO:0000256" key="14">
    <source>
        <dbReference type="ARBA" id="ARBA00023163"/>
    </source>
</evidence>
<dbReference type="Gene3D" id="4.10.320.30">
    <property type="match status" value="1"/>
</dbReference>
<dbReference type="InterPro" id="IPR027120">
    <property type="entry name" value="Smc2_ABC"/>
</dbReference>
<evidence type="ECO:0000256" key="7">
    <source>
        <dbReference type="ARBA" id="ARBA00022771"/>
    </source>
</evidence>
<evidence type="ECO:0000256" key="8">
    <source>
        <dbReference type="ARBA" id="ARBA00022833"/>
    </source>
</evidence>
<reference evidence="20 21" key="1">
    <citation type="journal article" date="2019" name="PLoS Pathog.">
        <title>Genome sequence of the bovine parasite Schistosoma bovis Tanzania.</title>
        <authorList>
            <person name="Oey H."/>
            <person name="Zakrzewski M."/>
            <person name="Gobert G."/>
            <person name="Gravermann K."/>
            <person name="Stoye J."/>
            <person name="Jones M."/>
            <person name="Mcmanus D."/>
            <person name="Krause L."/>
        </authorList>
    </citation>
    <scope>NUCLEOTIDE SEQUENCE [LARGE SCALE GENOMIC DNA]</scope>
    <source>
        <strain evidence="20 21">TAN1997</strain>
    </source>
</reference>
<evidence type="ECO:0000256" key="4">
    <source>
        <dbReference type="ARBA" id="ARBA00013184"/>
    </source>
</evidence>
<dbReference type="SUPFAM" id="SSF52540">
    <property type="entry name" value="P-loop containing nucleoside triphosphate hydrolases"/>
    <property type="match status" value="1"/>
</dbReference>
<feature type="coiled-coil region" evidence="18">
    <location>
        <begin position="246"/>
        <end position="287"/>
    </location>
</feature>
<protein>
    <recommendedName>
        <fullName evidence="4">histone acetyltransferase</fullName>
        <ecNumber evidence="4">2.3.1.48</ecNumber>
    </recommendedName>
</protein>
<dbReference type="InterPro" id="IPR016181">
    <property type="entry name" value="Acyl_CoA_acyltransferase"/>
</dbReference>
<dbReference type="Pfam" id="PF06470">
    <property type="entry name" value="SMC_hinge"/>
    <property type="match status" value="1"/>
</dbReference>
<evidence type="ECO:0000256" key="18">
    <source>
        <dbReference type="SAM" id="Coils"/>
    </source>
</evidence>
<proteinExistence type="inferred from homology"/>
<comment type="subcellular location">
    <subcellularLocation>
        <location evidence="1">Nucleus</location>
    </subcellularLocation>
</comment>
<dbReference type="InterPro" id="IPR003395">
    <property type="entry name" value="RecF/RecN/SMC_N"/>
</dbReference>
<keyword evidence="8" id="KW-0862">Zinc</keyword>
<keyword evidence="14" id="KW-0804">Transcription</keyword>
<dbReference type="SUPFAM" id="SSF75553">
    <property type="entry name" value="Smc hinge domain"/>
    <property type="match status" value="1"/>
</dbReference>
<dbReference type="GO" id="GO:0005524">
    <property type="term" value="F:ATP binding"/>
    <property type="evidence" value="ECO:0007669"/>
    <property type="project" value="UniProtKB-KW"/>
</dbReference>
<keyword evidence="11" id="KW-0805">Transcription regulation</keyword>
<accession>A0A430QLG2</accession>
<keyword evidence="16" id="KW-0131">Cell cycle</keyword>
<keyword evidence="9" id="KW-0067">ATP-binding</keyword>
<evidence type="ECO:0000256" key="10">
    <source>
        <dbReference type="ARBA" id="ARBA00022990"/>
    </source>
</evidence>
<dbReference type="Pfam" id="PF02463">
    <property type="entry name" value="SMC_N"/>
    <property type="match status" value="1"/>
</dbReference>
<dbReference type="GO" id="GO:0005694">
    <property type="term" value="C:chromosome"/>
    <property type="evidence" value="ECO:0007669"/>
    <property type="project" value="InterPro"/>
</dbReference>
<feature type="coiled-coil region" evidence="18">
    <location>
        <begin position="617"/>
        <end position="782"/>
    </location>
</feature>
<dbReference type="SUPFAM" id="SSF103637">
    <property type="entry name" value="CCHHC domain"/>
    <property type="match status" value="1"/>
</dbReference>
<feature type="coiled-coil region" evidence="18">
    <location>
        <begin position="832"/>
        <end position="866"/>
    </location>
</feature>
<evidence type="ECO:0000256" key="2">
    <source>
        <dbReference type="ARBA" id="ARBA00005231"/>
    </source>
</evidence>
<keyword evidence="7" id="KW-0863">Zinc-finger</keyword>
<dbReference type="InterPro" id="IPR002717">
    <property type="entry name" value="HAT_MYST-type"/>
</dbReference>
<dbReference type="EMBL" id="QMKO01001571">
    <property type="protein sequence ID" value="RTG88529.1"/>
    <property type="molecule type" value="Genomic_DNA"/>
</dbReference>
<dbReference type="GO" id="GO:0016887">
    <property type="term" value="F:ATP hydrolysis activity"/>
    <property type="evidence" value="ECO:0007669"/>
    <property type="project" value="InterPro"/>
</dbReference>
<dbReference type="Gene3D" id="3.40.630.30">
    <property type="match status" value="1"/>
</dbReference>
<evidence type="ECO:0000313" key="21">
    <source>
        <dbReference type="Proteomes" id="UP000290809"/>
    </source>
</evidence>
<sequence>MYIKSLVIDGFKSYCQRTEIDGFDPQFNAITGLNGSGKSNILDAICFLLGITNLSHVRAANLHDLVYKCGQAGINKATVSAVFDNMDKSQSPYGYEQFDELTITKQIVVGGRNKYLINGTNATTTRVHDLFHSVQLNVNNPHFLIMQGRITKILNMKPPEILSLLEEAASTKLYENKKEAALKTIEKKDSKLREIDRILNEDINPTIKKLREERSSYLEYQKVVREINHLEKFIVAYDYSCLEEAKKRTKGDLITLERSLDEQKKNMEELRKSKEIIESRIAELCKQRDEHQGTALEELESTMSACQKTEAVAKGASQRASESLRAAKQRVKSMESQCMELDEQLSSKHKAAEAAAGIEYQSVLAQSEEAKVKFEAAQKRLQAVKSGLSSGENGVAASLAEQVRVADEKQLGLVKEARELRHQASKLSSQFPQLVFDYTDPEPNFDRRRVLGPVAKLFRVKDLKYAVALEVIAGNKLQNIVVDTEVTGKILLERGQIRRRVTMLPLTQIRGNPISDGVIKNAQSLVGASNVVTALSLIEYDNMLKPVMEYVFGSVLICPDMEIARRVAFHPGIEKKTITLEGDVFDPQGTLSGGSRGTASDSLLSRIFKWRDLEVAAQKAEENVTQGEANVRAAQLRSQNISHLREALDNARHQLELLETQIRQTDKHRLRADLAATRTELKQVEDSLQNAEQRLTQASLKAKLAHEKAANAVAEFKKEEQEAENALSEAKVQLESTVSALREKNSLKETLRLEAEELSKELNALKLSLEEAIQAVGDAQAEEERCIDASRLAKEALIKAREAVNKQRGLIDETVRALTSAEKEAGQLVQSLNQTNSQVDKLSHQIEMQTKESEEAEIKMERLLEAYPWIHEEKQNFGVENGPYCFTSRDPIETRRRIHSLKERRDRLGRTVNMRAMNMLGNAEKQYSELIRRQEIVLADKRKIQAVIDDLDKRKEEVLISAHNKEFCNIFGTLLPGSKARLFPPEGMSVLDGLEIKVAFGDVWKESLGELSGGQRSLAALSLILALLLFKPAPLYILDEVDAALDLSHTQNIEFNQALPVNRSNVPFNCPLIGCSGIGHINGRDTAHVTLSGCPLYHNMSFVKWAEMRAREEGLVVPESIIRISQNSQSPSKVKHRVDRSHQFKTTQREPMLDDLASQVELYQFRRAQQRLVSTYINCGRTFPPGNEIYRKENLSFFEIDGQKHQEYCRNLCLLAKLFLKQKTVHELDQVPAFLFYVLTETDQDGSHIIGYFSKQKADDQCDNSVNTVYNNLSCILILPPYQCRGFGRMLIEMSYILSRLEQRIGTPERPLSDLGIIIYRRYWRFEILKYLSSFTAKSINIRTMSQELGIAVPDIVSTLLDMKMLVCYRTQYYIINNKPDVDALLSTIKPPATDRCIDSTCLYWTPNVSNVNQLSKSPSSSTLSISTTTNQKLLHKSSLISPSDSIGANI</sequence>
<dbReference type="PROSITE" id="PS51802">
    <property type="entry name" value="ZF_CCHHC"/>
    <property type="match status" value="1"/>
</dbReference>
<keyword evidence="10" id="KW-0007">Acetylation</keyword>
<keyword evidence="12 18" id="KW-0175">Coiled coil</keyword>
<evidence type="ECO:0000256" key="13">
    <source>
        <dbReference type="ARBA" id="ARBA00023067"/>
    </source>
</evidence>
<dbReference type="PANTHER" id="PTHR43977">
    <property type="entry name" value="STRUCTURAL MAINTENANCE OF CHROMOSOMES PROTEIN 3"/>
    <property type="match status" value="1"/>
</dbReference>
<dbReference type="InterPro" id="IPR027417">
    <property type="entry name" value="P-loop_NTPase"/>
</dbReference>
<dbReference type="GO" id="GO:0006355">
    <property type="term" value="P:regulation of DNA-templated transcription"/>
    <property type="evidence" value="ECO:0007669"/>
    <property type="project" value="InterPro"/>
</dbReference>
<evidence type="ECO:0000256" key="15">
    <source>
        <dbReference type="ARBA" id="ARBA00023242"/>
    </source>
</evidence>
<evidence type="ECO:0000256" key="6">
    <source>
        <dbReference type="ARBA" id="ARBA00022741"/>
    </source>
</evidence>
<dbReference type="SMART" id="SM00968">
    <property type="entry name" value="SMC_hinge"/>
    <property type="match status" value="1"/>
</dbReference>
<keyword evidence="13" id="KW-0226">DNA condensation</keyword>
<evidence type="ECO:0000256" key="9">
    <source>
        <dbReference type="ARBA" id="ARBA00022840"/>
    </source>
</evidence>
<comment type="caution">
    <text evidence="20">The sequence shown here is derived from an EMBL/GenBank/DDBJ whole genome shotgun (WGS) entry which is preliminary data.</text>
</comment>
<dbReference type="Gene3D" id="1.10.10.10">
    <property type="entry name" value="Winged helix-like DNA-binding domain superfamily/Winged helix DNA-binding domain"/>
    <property type="match status" value="1"/>
</dbReference>
<gene>
    <name evidence="20" type="ORF">DC041_0012331</name>
</gene>